<dbReference type="InterPro" id="IPR006101">
    <property type="entry name" value="Glyco_hydro_2"/>
</dbReference>
<evidence type="ECO:0000256" key="9">
    <source>
        <dbReference type="ARBA" id="ARBA00023180"/>
    </source>
</evidence>
<accession>A0A9J6BW38</accession>
<evidence type="ECO:0000256" key="7">
    <source>
        <dbReference type="ARBA" id="ARBA00022729"/>
    </source>
</evidence>
<keyword evidence="13" id="KW-0472">Membrane</keyword>
<dbReference type="SUPFAM" id="SSF49785">
    <property type="entry name" value="Galactose-binding domain-like"/>
    <property type="match status" value="1"/>
</dbReference>
<dbReference type="Pfam" id="PF00703">
    <property type="entry name" value="Glyco_hydro_2"/>
    <property type="match status" value="1"/>
</dbReference>
<evidence type="ECO:0000256" key="11">
    <source>
        <dbReference type="ARBA" id="ARBA00023295"/>
    </source>
</evidence>
<feature type="domain" description="Glycosyl hydrolases family 2 sugar binding" evidence="16">
    <location>
        <begin position="60"/>
        <end position="237"/>
    </location>
</feature>
<evidence type="ECO:0000313" key="17">
    <source>
        <dbReference type="EMBL" id="KAG5673920.1"/>
    </source>
</evidence>
<dbReference type="GO" id="GO:0005615">
    <property type="term" value="C:extracellular space"/>
    <property type="evidence" value="ECO:0007669"/>
    <property type="project" value="TreeGrafter"/>
</dbReference>
<evidence type="ECO:0000256" key="5">
    <source>
        <dbReference type="ARBA" id="ARBA00012761"/>
    </source>
</evidence>
<dbReference type="GO" id="GO:0005764">
    <property type="term" value="C:lysosome"/>
    <property type="evidence" value="ECO:0007669"/>
    <property type="project" value="UniProtKB-SubCell"/>
</dbReference>
<dbReference type="InterPro" id="IPR013783">
    <property type="entry name" value="Ig-like_fold"/>
</dbReference>
<keyword evidence="10 12" id="KW-0458">Lysosome</keyword>
<dbReference type="Gene3D" id="3.20.20.80">
    <property type="entry name" value="Glycosidases"/>
    <property type="match status" value="1"/>
</dbReference>
<evidence type="ECO:0000256" key="1">
    <source>
        <dbReference type="ARBA" id="ARBA00003025"/>
    </source>
</evidence>
<dbReference type="EC" id="3.2.1.31" evidence="5 12"/>
<dbReference type="EMBL" id="JADBJN010000003">
    <property type="protein sequence ID" value="KAG5673920.1"/>
    <property type="molecule type" value="Genomic_DNA"/>
</dbReference>
<dbReference type="FunFam" id="3.20.20.80:FF:000029">
    <property type="entry name" value="Beta-glucuronidase"/>
    <property type="match status" value="1"/>
</dbReference>
<dbReference type="SUPFAM" id="SSF49303">
    <property type="entry name" value="beta-Galactosidase/glucuronidase domain"/>
    <property type="match status" value="1"/>
</dbReference>
<organism evidence="17 18">
    <name type="scientific">Polypedilum vanderplanki</name>
    <name type="common">Sleeping chironomid midge</name>
    <dbReference type="NCBI Taxonomy" id="319348"/>
    <lineage>
        <taxon>Eukaryota</taxon>
        <taxon>Metazoa</taxon>
        <taxon>Ecdysozoa</taxon>
        <taxon>Arthropoda</taxon>
        <taxon>Hexapoda</taxon>
        <taxon>Insecta</taxon>
        <taxon>Pterygota</taxon>
        <taxon>Neoptera</taxon>
        <taxon>Endopterygota</taxon>
        <taxon>Diptera</taxon>
        <taxon>Nematocera</taxon>
        <taxon>Chironomoidea</taxon>
        <taxon>Chironomidae</taxon>
        <taxon>Chironominae</taxon>
        <taxon>Polypedilum</taxon>
        <taxon>Polypedilum</taxon>
    </lineage>
</organism>
<dbReference type="NCBIfam" id="NF007538">
    <property type="entry name" value="PRK10150.1"/>
    <property type="match status" value="1"/>
</dbReference>
<dbReference type="InterPro" id="IPR006102">
    <property type="entry name" value="Ig-like_GH2"/>
</dbReference>
<proteinExistence type="inferred from homology"/>
<dbReference type="PROSITE" id="PS00719">
    <property type="entry name" value="GLYCOSYL_HYDROL_F2_1"/>
    <property type="match status" value="1"/>
</dbReference>
<comment type="subunit">
    <text evidence="4 12">Homotetramer.</text>
</comment>
<gene>
    <name evidence="17" type="ORF">PVAND_003921</name>
</gene>
<dbReference type="Pfam" id="PF02836">
    <property type="entry name" value="Glyco_hydro_2_C"/>
    <property type="match status" value="1"/>
</dbReference>
<dbReference type="PANTHER" id="PTHR10066:SF67">
    <property type="entry name" value="BETA-GLUCURONIDASE"/>
    <property type="match status" value="1"/>
</dbReference>
<comment type="similarity">
    <text evidence="3 12">Belongs to the glycosyl hydrolase 2 family.</text>
</comment>
<dbReference type="InterPro" id="IPR006103">
    <property type="entry name" value="Glyco_hydro_2_cat"/>
</dbReference>
<name>A0A9J6BW38_POLVA</name>
<dbReference type="Proteomes" id="UP001107558">
    <property type="component" value="Chromosome 3"/>
</dbReference>
<evidence type="ECO:0000256" key="4">
    <source>
        <dbReference type="ARBA" id="ARBA00011881"/>
    </source>
</evidence>
<reference evidence="17" key="1">
    <citation type="submission" date="2021-03" db="EMBL/GenBank/DDBJ databases">
        <title>Chromosome level genome of the anhydrobiotic midge Polypedilum vanderplanki.</title>
        <authorList>
            <person name="Yoshida Y."/>
            <person name="Kikawada T."/>
            <person name="Gusev O."/>
        </authorList>
    </citation>
    <scope>NUCLEOTIDE SEQUENCE</scope>
    <source>
        <strain evidence="17">NIAS01</strain>
        <tissue evidence="17">Whole body or cell culture</tissue>
    </source>
</reference>
<keyword evidence="13" id="KW-0812">Transmembrane</keyword>
<keyword evidence="18" id="KW-1185">Reference proteome</keyword>
<dbReference type="OrthoDB" id="408532at2759"/>
<dbReference type="GO" id="GO:0005975">
    <property type="term" value="P:carbohydrate metabolic process"/>
    <property type="evidence" value="ECO:0007669"/>
    <property type="project" value="InterPro"/>
</dbReference>
<dbReference type="InterPro" id="IPR017853">
    <property type="entry name" value="GH"/>
</dbReference>
<comment type="subcellular location">
    <subcellularLocation>
        <location evidence="2">Lysosome</location>
    </subcellularLocation>
</comment>
<comment type="function">
    <text evidence="1 12">Plays an important role in the degradation of dermatan and keratan sulfates.</text>
</comment>
<dbReference type="PRINTS" id="PR00132">
    <property type="entry name" value="GLHYDRLASE2"/>
</dbReference>
<evidence type="ECO:0000313" key="18">
    <source>
        <dbReference type="Proteomes" id="UP001107558"/>
    </source>
</evidence>
<evidence type="ECO:0000256" key="3">
    <source>
        <dbReference type="ARBA" id="ARBA00007401"/>
    </source>
</evidence>
<evidence type="ECO:0000256" key="8">
    <source>
        <dbReference type="ARBA" id="ARBA00022801"/>
    </source>
</evidence>
<evidence type="ECO:0000259" key="14">
    <source>
        <dbReference type="Pfam" id="PF00703"/>
    </source>
</evidence>
<feature type="transmembrane region" description="Helical" evidence="13">
    <location>
        <begin position="12"/>
        <end position="34"/>
    </location>
</feature>
<dbReference type="GO" id="GO:0030246">
    <property type="term" value="F:carbohydrate binding"/>
    <property type="evidence" value="ECO:0007669"/>
    <property type="project" value="TreeGrafter"/>
</dbReference>
<dbReference type="Pfam" id="PF02837">
    <property type="entry name" value="Glyco_hydro_2_N"/>
    <property type="match status" value="1"/>
</dbReference>
<dbReference type="FunFam" id="2.60.40.10:FF:000628">
    <property type="entry name" value="Beta-glucuronidase"/>
    <property type="match status" value="1"/>
</dbReference>
<dbReference type="SUPFAM" id="SSF51445">
    <property type="entry name" value="(Trans)glycosidases"/>
    <property type="match status" value="1"/>
</dbReference>
<dbReference type="InterPro" id="IPR023230">
    <property type="entry name" value="Glyco_hydro_2_CS"/>
</dbReference>
<keyword evidence="9" id="KW-0325">Glycoprotein</keyword>
<evidence type="ECO:0000256" key="13">
    <source>
        <dbReference type="SAM" id="Phobius"/>
    </source>
</evidence>
<dbReference type="PANTHER" id="PTHR10066">
    <property type="entry name" value="BETA-GLUCURONIDASE"/>
    <property type="match status" value="1"/>
</dbReference>
<comment type="caution">
    <text evidence="17">The sequence shown here is derived from an EMBL/GenBank/DDBJ whole genome shotgun (WGS) entry which is preliminary data.</text>
</comment>
<dbReference type="GO" id="GO:0019391">
    <property type="term" value="P:glucuronoside catabolic process"/>
    <property type="evidence" value="ECO:0007669"/>
    <property type="project" value="TreeGrafter"/>
</dbReference>
<keyword evidence="8 12" id="KW-0378">Hydrolase</keyword>
<evidence type="ECO:0000256" key="2">
    <source>
        <dbReference type="ARBA" id="ARBA00004371"/>
    </source>
</evidence>
<comment type="activity regulation">
    <text evidence="12">Inhibited by L-aspartic acid.</text>
</comment>
<dbReference type="Gene3D" id="2.60.40.10">
    <property type="entry name" value="Immunoglobulins"/>
    <property type="match status" value="1"/>
</dbReference>
<dbReference type="InterPro" id="IPR036156">
    <property type="entry name" value="Beta-gal/glucu_dom_sf"/>
</dbReference>
<dbReference type="FunFam" id="2.60.120.260:FF:000027">
    <property type="entry name" value="Beta-glucuronidase"/>
    <property type="match status" value="1"/>
</dbReference>
<dbReference type="Gene3D" id="2.60.120.260">
    <property type="entry name" value="Galactose-binding domain-like"/>
    <property type="match status" value="1"/>
</dbReference>
<evidence type="ECO:0000259" key="15">
    <source>
        <dbReference type="Pfam" id="PF02836"/>
    </source>
</evidence>
<evidence type="ECO:0000256" key="12">
    <source>
        <dbReference type="RuleBase" id="RU361154"/>
    </source>
</evidence>
<sequence length="677" mass="78980">MARVLAVIRKKSCMFTAITFFLMGIIGYLAHVVFGTMLLAGNEKVTAGLLYPRESETREVRSLDGMWKFARSETDKPSQGLREKWYLKDLEKSINITQMPVPSSYNDIVEDEKVRDHVGTVWYERKFFVPQSWKSQRVFVRFGSVHYEAYVWINGNLAVRHEFGHLPFEAEISEHLNYAKENRITVLCDNVLLQTTIPQGKVIEQDSDSGKEIVQQYSFDFFNYAGIHRSVHLYTVPQLFIKEVILNPQVTEERHGLVNYKIILSDNNVNASDYKIRVVILNKENENVAEAVADDDFTGQVLVHNAELWWPYLMNIKPGYLYTIEVHLVNEQHDVDIDVYRMKFGIRSLKWNNSSFLINDKPIYFRGFGRHEDSDIRGKGLDFALLTKDFNLLKWIGANAYRTSHYPYSEESMQFADEHGIMIIDECPSVDTENYSQKLLENHKYSIEQLIHRDINHPSVVMWSIANEPRTQQVNADQYFAEVARYTRFLDPTRPVTAAIAVNSKQDQAAQYLDIISFNRYNAWYQNTGRLDMVTSYVMNEARTWHEKHNKPVLMSEYGSDTVEGLHILPAYVWSEEFQSQQFSKHFKAFDQLRNEGFFIGEFVWNFADFKTAQTYTRVGGNKKGVFTRNRQPKAAAHLLRKRYYELASELDSIHQKPDNLYEYTSQSQNKLQKNEL</sequence>
<dbReference type="AlphaFoldDB" id="A0A9J6BW38"/>
<evidence type="ECO:0000256" key="10">
    <source>
        <dbReference type="ARBA" id="ARBA00023228"/>
    </source>
</evidence>
<feature type="domain" description="Glycoside hydrolase family 2 immunoglobulin-like beta-sandwich" evidence="14">
    <location>
        <begin position="240"/>
        <end position="347"/>
    </location>
</feature>
<evidence type="ECO:0000256" key="6">
    <source>
        <dbReference type="ARBA" id="ARBA00016205"/>
    </source>
</evidence>
<keyword evidence="11 12" id="KW-0326">Glycosidase</keyword>
<feature type="domain" description="Glycoside hydrolase family 2 catalytic" evidence="15">
    <location>
        <begin position="352"/>
        <end position="647"/>
    </location>
</feature>
<dbReference type="GO" id="GO:0004566">
    <property type="term" value="F:beta-glucuronidase activity"/>
    <property type="evidence" value="ECO:0007669"/>
    <property type="project" value="UniProtKB-EC"/>
</dbReference>
<evidence type="ECO:0000259" key="16">
    <source>
        <dbReference type="Pfam" id="PF02837"/>
    </source>
</evidence>
<keyword evidence="13" id="KW-1133">Transmembrane helix</keyword>
<dbReference type="InterPro" id="IPR008979">
    <property type="entry name" value="Galactose-bd-like_sf"/>
</dbReference>
<dbReference type="InterPro" id="IPR006104">
    <property type="entry name" value="Glyco_hydro_2_N"/>
</dbReference>
<protein>
    <recommendedName>
        <fullName evidence="6 12">Beta-glucuronidase</fullName>
        <ecNumber evidence="5 12">3.2.1.31</ecNumber>
    </recommendedName>
</protein>
<keyword evidence="7" id="KW-0732">Signal</keyword>
<comment type="catalytic activity">
    <reaction evidence="12">
        <text>a beta-D-glucuronoside + H2O = D-glucuronate + an alcohol</text>
        <dbReference type="Rhea" id="RHEA:17633"/>
        <dbReference type="ChEBI" id="CHEBI:15377"/>
        <dbReference type="ChEBI" id="CHEBI:30879"/>
        <dbReference type="ChEBI" id="CHEBI:58720"/>
        <dbReference type="ChEBI" id="CHEBI:83411"/>
        <dbReference type="EC" id="3.2.1.31"/>
    </reaction>
</comment>